<dbReference type="AlphaFoldDB" id="A0A7S9QB08"/>
<dbReference type="Proteomes" id="UP000594430">
    <property type="component" value="Plasmid pVIM-24-ZDHY414"/>
</dbReference>
<sequence length="115" mass="12702">MKQTINIPFPRAVGPGKKSKVAIAAHEVSPPKGHWKQYWTRHLLNISPDIRLPRGFKQNLVEEVSIPAHAEPAIPPSWIELNKGSITEAVQMLTPAVPPKKPTRKRAKPPIATGN</sequence>
<evidence type="ECO:0000313" key="2">
    <source>
        <dbReference type="EMBL" id="QPH51877.1"/>
    </source>
</evidence>
<evidence type="ECO:0000256" key="1">
    <source>
        <dbReference type="SAM" id="MobiDB-lite"/>
    </source>
</evidence>
<organism evidence="2 3">
    <name type="scientific">Pseudomonas fulva</name>
    <dbReference type="NCBI Taxonomy" id="47880"/>
    <lineage>
        <taxon>Bacteria</taxon>
        <taxon>Pseudomonadati</taxon>
        <taxon>Pseudomonadota</taxon>
        <taxon>Gammaproteobacteria</taxon>
        <taxon>Pseudomonadales</taxon>
        <taxon>Pseudomonadaceae</taxon>
        <taxon>Pseudomonas</taxon>
    </lineage>
</organism>
<feature type="region of interest" description="Disordered" evidence="1">
    <location>
        <begin position="96"/>
        <end position="115"/>
    </location>
</feature>
<gene>
    <name evidence="2" type="ORF">IZU98_26825</name>
</gene>
<accession>A0A7S9QB08</accession>
<dbReference type="EMBL" id="CP064948">
    <property type="protein sequence ID" value="QPH51877.1"/>
    <property type="molecule type" value="Genomic_DNA"/>
</dbReference>
<dbReference type="RefSeq" id="WP_139813984.1">
    <property type="nucleotide sequence ID" value="NZ_CP064948.1"/>
</dbReference>
<keyword evidence="2" id="KW-0614">Plasmid</keyword>
<geneLocation type="plasmid" evidence="2 3">
    <name>pVIM-24-ZDHY414</name>
</geneLocation>
<evidence type="ECO:0000313" key="3">
    <source>
        <dbReference type="Proteomes" id="UP000594430"/>
    </source>
</evidence>
<reference evidence="2 3" key="1">
    <citation type="submission" date="2020-11" db="EMBL/GenBank/DDBJ databases">
        <title>Pseudomonas fulva producing VIM-24.</title>
        <authorList>
            <person name="Liu S."/>
        </authorList>
    </citation>
    <scope>NUCLEOTIDE SEQUENCE [LARGE SCALE GENOMIC DNA]</scope>
    <source>
        <strain evidence="2 3">ZDHY414</strain>
        <plasmid evidence="2 3">pVIM-24-ZDHY414</plasmid>
    </source>
</reference>
<name>A0A7S9QB08_9PSED</name>
<proteinExistence type="predicted"/>
<protein>
    <submittedName>
        <fullName evidence="2">Uncharacterized protein</fullName>
    </submittedName>
</protein>